<evidence type="ECO:0000259" key="14">
    <source>
        <dbReference type="PROSITE" id="PS50885"/>
    </source>
</evidence>
<comment type="caution">
    <text evidence="15">The sequence shown here is derived from an EMBL/GenBank/DDBJ whole genome shotgun (WGS) entry which is preliminary data.</text>
</comment>
<keyword evidence="5" id="KW-0597">Phosphoprotein</keyword>
<dbReference type="SUPFAM" id="SSF158472">
    <property type="entry name" value="HAMP domain-like"/>
    <property type="match status" value="1"/>
</dbReference>
<evidence type="ECO:0000256" key="3">
    <source>
        <dbReference type="ARBA" id="ARBA00012438"/>
    </source>
</evidence>
<keyword evidence="12" id="KW-0812">Transmembrane</keyword>
<dbReference type="OrthoDB" id="9809348at2"/>
<name>A0A4R4E5G0_9BACL</name>
<evidence type="ECO:0000256" key="7">
    <source>
        <dbReference type="ARBA" id="ARBA00022741"/>
    </source>
</evidence>
<dbReference type="InterPro" id="IPR050640">
    <property type="entry name" value="Bact_2-comp_sensor_kinase"/>
</dbReference>
<keyword evidence="7" id="KW-0547">Nucleotide-binding</keyword>
<dbReference type="Pfam" id="PF00672">
    <property type="entry name" value="HAMP"/>
    <property type="match status" value="1"/>
</dbReference>
<dbReference type="Gene3D" id="3.30.565.10">
    <property type="entry name" value="Histidine kinase-like ATPase, C-terminal domain"/>
    <property type="match status" value="1"/>
</dbReference>
<dbReference type="SMART" id="SM00387">
    <property type="entry name" value="HATPase_c"/>
    <property type="match status" value="1"/>
</dbReference>
<dbReference type="SMART" id="SM00304">
    <property type="entry name" value="HAMP"/>
    <property type="match status" value="1"/>
</dbReference>
<protein>
    <recommendedName>
        <fullName evidence="3">histidine kinase</fullName>
        <ecNumber evidence="3">2.7.13.3</ecNumber>
    </recommendedName>
</protein>
<comment type="subcellular location">
    <subcellularLocation>
        <location evidence="2">Cell membrane</location>
        <topology evidence="2">Multi-pass membrane protein</topology>
    </subcellularLocation>
</comment>
<accession>A0A4R4E5G0</accession>
<dbReference type="Proteomes" id="UP000295418">
    <property type="component" value="Unassembled WGS sequence"/>
</dbReference>
<feature type="domain" description="Histidine kinase" evidence="13">
    <location>
        <begin position="481"/>
        <end position="584"/>
    </location>
</feature>
<sequence>MTKLQTRRSLPFGYKLMLSYCLFLIVPVGIVVVLANYTYVSSIREQTTENIHGTLQQIKDNITYKFESSQRVSDLLYNDRTLAKRLKHYEEGWVSYEATTQYLMPLFSKMVESTNYNIWLSVYMHNNTLPEIYHVHDNSNPLATFGRFNEQYYITRIQNKDWYKQFPEEKYGVTMEWKQIENDERFDQISLLRRVVDNVDPMNLKEIAFIRIVVAMSDLFQSVDYHKIGESSSIFIVGDHNEIIHYSGDHTSLKGQTWDDSLTENNLVIKEQLTLAGLNWSLVTLVPNDIMERGVTQVLYISLVICLICIVVFFLIGGFITRYFTKRVHKIVSVLNAFREGDFHKRMPNRGNDEFSQITSALNEMGQNTEELINEVYLTSIKKKEAELETLQAQINPHFLYNTLSSISRLSKLGEAEKLQSMVMDLAKFYRLTLNEGRTFIPVSKEIEQSQAYMNIQKIKYGDRMRVLYDIQSEIYHYDTIKLILQPLIENILEHAWFGDQINIRIVGYLEEDKIIFKIIDDGVGMHPHMISQILAPSPNPNVGYGIWNVNQRIKLHFGTKYGLSISSKLGMGTAVAIQIPTFHQEASSANK</sequence>
<gene>
    <name evidence="15" type="ORF">E0485_21985</name>
</gene>
<evidence type="ECO:0000256" key="10">
    <source>
        <dbReference type="ARBA" id="ARBA00023012"/>
    </source>
</evidence>
<feature type="domain" description="HAMP" evidence="14">
    <location>
        <begin position="322"/>
        <end position="374"/>
    </location>
</feature>
<keyword evidence="4" id="KW-1003">Cell membrane</keyword>
<dbReference type="InterPro" id="IPR005467">
    <property type="entry name" value="His_kinase_dom"/>
</dbReference>
<dbReference type="Pfam" id="PF06580">
    <property type="entry name" value="His_kinase"/>
    <property type="match status" value="1"/>
</dbReference>
<dbReference type="Pfam" id="PF02518">
    <property type="entry name" value="HATPase_c"/>
    <property type="match status" value="1"/>
</dbReference>
<feature type="transmembrane region" description="Helical" evidence="12">
    <location>
        <begin position="12"/>
        <end position="37"/>
    </location>
</feature>
<dbReference type="PANTHER" id="PTHR34220">
    <property type="entry name" value="SENSOR HISTIDINE KINASE YPDA"/>
    <property type="match status" value="1"/>
</dbReference>
<dbReference type="RefSeq" id="WP_132420211.1">
    <property type="nucleotide sequence ID" value="NZ_SKFG01000036.1"/>
</dbReference>
<dbReference type="SUPFAM" id="SSF55874">
    <property type="entry name" value="ATPase domain of HSP90 chaperone/DNA topoisomerase II/histidine kinase"/>
    <property type="match status" value="1"/>
</dbReference>
<evidence type="ECO:0000259" key="13">
    <source>
        <dbReference type="PROSITE" id="PS50109"/>
    </source>
</evidence>
<evidence type="ECO:0000256" key="9">
    <source>
        <dbReference type="ARBA" id="ARBA00022840"/>
    </source>
</evidence>
<reference evidence="15 16" key="1">
    <citation type="submission" date="2019-03" db="EMBL/GenBank/DDBJ databases">
        <authorList>
            <person name="Kim M.K.M."/>
        </authorList>
    </citation>
    <scope>NUCLEOTIDE SEQUENCE [LARGE SCALE GENOMIC DNA]</scope>
    <source>
        <strain evidence="15 16">18JY21-1</strain>
    </source>
</reference>
<keyword evidence="12" id="KW-1133">Transmembrane helix</keyword>
<evidence type="ECO:0000256" key="4">
    <source>
        <dbReference type="ARBA" id="ARBA00022475"/>
    </source>
</evidence>
<dbReference type="GO" id="GO:0005886">
    <property type="term" value="C:plasma membrane"/>
    <property type="evidence" value="ECO:0007669"/>
    <property type="project" value="UniProtKB-SubCell"/>
</dbReference>
<comment type="catalytic activity">
    <reaction evidence="1">
        <text>ATP + protein L-histidine = ADP + protein N-phospho-L-histidine.</text>
        <dbReference type="EC" id="2.7.13.3"/>
    </reaction>
</comment>
<keyword evidence="9" id="KW-0067">ATP-binding</keyword>
<feature type="transmembrane region" description="Helical" evidence="12">
    <location>
        <begin position="298"/>
        <end position="320"/>
    </location>
</feature>
<keyword evidence="6" id="KW-0808">Transferase</keyword>
<organism evidence="15 16">
    <name type="scientific">Paenibacillus albiflavus</name>
    <dbReference type="NCBI Taxonomy" id="2545760"/>
    <lineage>
        <taxon>Bacteria</taxon>
        <taxon>Bacillati</taxon>
        <taxon>Bacillota</taxon>
        <taxon>Bacilli</taxon>
        <taxon>Bacillales</taxon>
        <taxon>Paenibacillaceae</taxon>
        <taxon>Paenibacillus</taxon>
    </lineage>
</organism>
<dbReference type="PANTHER" id="PTHR34220:SF7">
    <property type="entry name" value="SENSOR HISTIDINE KINASE YPDA"/>
    <property type="match status" value="1"/>
</dbReference>
<evidence type="ECO:0000256" key="2">
    <source>
        <dbReference type="ARBA" id="ARBA00004651"/>
    </source>
</evidence>
<dbReference type="EMBL" id="SKFG01000036">
    <property type="protein sequence ID" value="TCZ72878.1"/>
    <property type="molecule type" value="Genomic_DNA"/>
</dbReference>
<evidence type="ECO:0000256" key="5">
    <source>
        <dbReference type="ARBA" id="ARBA00022553"/>
    </source>
</evidence>
<evidence type="ECO:0000256" key="12">
    <source>
        <dbReference type="SAM" id="Phobius"/>
    </source>
</evidence>
<dbReference type="GO" id="GO:0005524">
    <property type="term" value="F:ATP binding"/>
    <property type="evidence" value="ECO:0007669"/>
    <property type="project" value="UniProtKB-KW"/>
</dbReference>
<evidence type="ECO:0000313" key="15">
    <source>
        <dbReference type="EMBL" id="TCZ72878.1"/>
    </source>
</evidence>
<dbReference type="Gene3D" id="6.10.340.10">
    <property type="match status" value="1"/>
</dbReference>
<dbReference type="EC" id="2.7.13.3" evidence="3"/>
<dbReference type="PROSITE" id="PS50109">
    <property type="entry name" value="HIS_KIN"/>
    <property type="match status" value="1"/>
</dbReference>
<evidence type="ECO:0000256" key="11">
    <source>
        <dbReference type="ARBA" id="ARBA00023136"/>
    </source>
</evidence>
<dbReference type="PROSITE" id="PS50885">
    <property type="entry name" value="HAMP"/>
    <property type="match status" value="1"/>
</dbReference>
<dbReference type="InterPro" id="IPR036890">
    <property type="entry name" value="HATPase_C_sf"/>
</dbReference>
<proteinExistence type="predicted"/>
<dbReference type="AlphaFoldDB" id="A0A4R4E5G0"/>
<keyword evidence="11 12" id="KW-0472">Membrane</keyword>
<evidence type="ECO:0000256" key="8">
    <source>
        <dbReference type="ARBA" id="ARBA00022777"/>
    </source>
</evidence>
<dbReference type="InterPro" id="IPR003594">
    <property type="entry name" value="HATPase_dom"/>
</dbReference>
<dbReference type="GO" id="GO:0000155">
    <property type="term" value="F:phosphorelay sensor kinase activity"/>
    <property type="evidence" value="ECO:0007669"/>
    <property type="project" value="InterPro"/>
</dbReference>
<dbReference type="CDD" id="cd06225">
    <property type="entry name" value="HAMP"/>
    <property type="match status" value="1"/>
</dbReference>
<keyword evidence="8" id="KW-0418">Kinase</keyword>
<evidence type="ECO:0000256" key="1">
    <source>
        <dbReference type="ARBA" id="ARBA00000085"/>
    </source>
</evidence>
<dbReference type="InterPro" id="IPR003660">
    <property type="entry name" value="HAMP_dom"/>
</dbReference>
<evidence type="ECO:0000313" key="16">
    <source>
        <dbReference type="Proteomes" id="UP000295418"/>
    </source>
</evidence>
<dbReference type="InterPro" id="IPR010559">
    <property type="entry name" value="Sig_transdc_His_kin_internal"/>
</dbReference>
<keyword evidence="10" id="KW-0902">Two-component regulatory system</keyword>
<evidence type="ECO:0000256" key="6">
    <source>
        <dbReference type="ARBA" id="ARBA00022679"/>
    </source>
</evidence>
<keyword evidence="16" id="KW-1185">Reference proteome</keyword>